<name>A0ABU1JAU2_9MICC</name>
<dbReference type="EMBL" id="JAVDQF010000001">
    <property type="protein sequence ID" value="MDR6269249.1"/>
    <property type="molecule type" value="Genomic_DNA"/>
</dbReference>
<protein>
    <recommendedName>
        <fullName evidence="1">DUF6457 domain-containing protein</fullName>
    </recommendedName>
</protein>
<reference evidence="2 3" key="1">
    <citation type="submission" date="2023-07" db="EMBL/GenBank/DDBJ databases">
        <title>Sequencing the genomes of 1000 actinobacteria strains.</title>
        <authorList>
            <person name="Klenk H.-P."/>
        </authorList>
    </citation>
    <scope>NUCLEOTIDE SEQUENCE [LARGE SCALE GENOMIC DNA]</scope>
    <source>
        <strain evidence="2 3">DSM 14555</strain>
    </source>
</reference>
<keyword evidence="3" id="KW-1185">Reference proteome</keyword>
<evidence type="ECO:0000313" key="2">
    <source>
        <dbReference type="EMBL" id="MDR6269249.1"/>
    </source>
</evidence>
<dbReference type="RefSeq" id="WP_309797414.1">
    <property type="nucleotide sequence ID" value="NZ_BAAAHY010000001.1"/>
</dbReference>
<evidence type="ECO:0000259" key="1">
    <source>
        <dbReference type="Pfam" id="PF20058"/>
    </source>
</evidence>
<feature type="domain" description="DUF6457" evidence="1">
    <location>
        <begin position="3"/>
        <end position="86"/>
    </location>
</feature>
<dbReference type="Pfam" id="PF20058">
    <property type="entry name" value="DUF6457"/>
    <property type="match status" value="1"/>
</dbReference>
<evidence type="ECO:0000313" key="3">
    <source>
        <dbReference type="Proteomes" id="UP001185069"/>
    </source>
</evidence>
<proteinExistence type="predicted"/>
<accession>A0ABU1JAU2</accession>
<dbReference type="InterPro" id="IPR045598">
    <property type="entry name" value="DUF6457"/>
</dbReference>
<comment type="caution">
    <text evidence="2">The sequence shown here is derived from an EMBL/GenBank/DDBJ whole genome shotgun (WGS) entry which is preliminary data.</text>
</comment>
<organism evidence="2 3">
    <name type="scientific">Arthrobacter russicus</name>
    <dbReference type="NCBI Taxonomy" id="172040"/>
    <lineage>
        <taxon>Bacteria</taxon>
        <taxon>Bacillati</taxon>
        <taxon>Actinomycetota</taxon>
        <taxon>Actinomycetes</taxon>
        <taxon>Micrococcales</taxon>
        <taxon>Micrococcaceae</taxon>
        <taxon>Arthrobacter</taxon>
    </lineage>
</organism>
<dbReference type="Proteomes" id="UP001185069">
    <property type="component" value="Unassembled WGS sequence"/>
</dbReference>
<gene>
    <name evidence="2" type="ORF">JOE69_001487</name>
</gene>
<sequence length="93" mass="9213">MNQAEVLEAWCAELLAQLEIADTPVDIDAVLALAGKAAHTVVRPAAPLTTFIAGYAAGLAAGSGQATDAVSLSSAIAAANRIVAWKAAAAPDA</sequence>